<evidence type="ECO:0000313" key="3">
    <source>
        <dbReference type="EnsemblMetazoa" id="AFAF020550-PA"/>
    </source>
</evidence>
<protein>
    <submittedName>
        <fullName evidence="3">Uncharacterized protein</fullName>
    </submittedName>
</protein>
<feature type="compositionally biased region" description="Polar residues" evidence="2">
    <location>
        <begin position="160"/>
        <end position="169"/>
    </location>
</feature>
<feature type="compositionally biased region" description="Polar residues" evidence="2">
    <location>
        <begin position="108"/>
        <end position="117"/>
    </location>
</feature>
<feature type="compositionally biased region" description="Polar residues" evidence="2">
    <location>
        <begin position="130"/>
        <end position="144"/>
    </location>
</feature>
<feature type="region of interest" description="Disordered" evidence="2">
    <location>
        <begin position="100"/>
        <end position="169"/>
    </location>
</feature>
<sequence length="169" mass="19450">MEKSERNTPVPVPDDSVWKDRYHELEKMYEISQKQARDSIAAFEKSYSQKMEQLEKLLLETRELEHKEQAKESNIVNTKDNLSYKPAKFEMVTLPAVVIASEPKKDGTNVTAKTNDTSVSNSSESEHRSGPQQQQEANEYSRSQHIPIVQRTKDGEDSDWNISSFDEDK</sequence>
<evidence type="ECO:0000256" key="1">
    <source>
        <dbReference type="SAM" id="Coils"/>
    </source>
</evidence>
<dbReference type="VEuPathDB" id="VectorBase:AFAF020550"/>
<dbReference type="EMBL" id="AXCN02001487">
    <property type="status" value="NOT_ANNOTATED_CDS"/>
    <property type="molecule type" value="Genomic_DNA"/>
</dbReference>
<dbReference type="STRING" id="69004.A0A182R0H5"/>
<dbReference type="Proteomes" id="UP000075886">
    <property type="component" value="Unassembled WGS sequence"/>
</dbReference>
<evidence type="ECO:0000313" key="4">
    <source>
        <dbReference type="Proteomes" id="UP000075886"/>
    </source>
</evidence>
<keyword evidence="4" id="KW-1185">Reference proteome</keyword>
<reference evidence="3" key="2">
    <citation type="submission" date="2020-05" db="UniProtKB">
        <authorList>
            <consortium name="EnsemblMetazoa"/>
        </authorList>
    </citation>
    <scope>IDENTIFICATION</scope>
    <source>
        <strain evidence="3">FAR1</strain>
    </source>
</reference>
<proteinExistence type="predicted"/>
<keyword evidence="1" id="KW-0175">Coiled coil</keyword>
<dbReference type="EnsemblMetazoa" id="AFAF020550-RA">
    <property type="protein sequence ID" value="AFAF020550-PA"/>
    <property type="gene ID" value="AFAF020550"/>
</dbReference>
<feature type="coiled-coil region" evidence="1">
    <location>
        <begin position="40"/>
        <end position="74"/>
    </location>
</feature>
<name>A0A182R0H5_9DIPT</name>
<reference evidence="4" key="1">
    <citation type="submission" date="2014-01" db="EMBL/GenBank/DDBJ databases">
        <title>The Genome Sequence of Anopheles farauti FAR1 (V2).</title>
        <authorList>
            <consortium name="The Broad Institute Genomics Platform"/>
            <person name="Neafsey D.E."/>
            <person name="Besansky N."/>
            <person name="Howell P."/>
            <person name="Walton C."/>
            <person name="Young S.K."/>
            <person name="Zeng Q."/>
            <person name="Gargeya S."/>
            <person name="Fitzgerald M."/>
            <person name="Haas B."/>
            <person name="Abouelleil A."/>
            <person name="Allen A.W."/>
            <person name="Alvarado L."/>
            <person name="Arachchi H.M."/>
            <person name="Berlin A.M."/>
            <person name="Chapman S.B."/>
            <person name="Gainer-Dewar J."/>
            <person name="Goldberg J."/>
            <person name="Griggs A."/>
            <person name="Gujja S."/>
            <person name="Hansen M."/>
            <person name="Howarth C."/>
            <person name="Imamovic A."/>
            <person name="Ireland A."/>
            <person name="Larimer J."/>
            <person name="McCowan C."/>
            <person name="Murphy C."/>
            <person name="Pearson M."/>
            <person name="Poon T.W."/>
            <person name="Priest M."/>
            <person name="Roberts A."/>
            <person name="Saif S."/>
            <person name="Shea T."/>
            <person name="Sisk P."/>
            <person name="Sykes S."/>
            <person name="Wortman J."/>
            <person name="Nusbaum C."/>
            <person name="Birren B."/>
        </authorList>
    </citation>
    <scope>NUCLEOTIDE SEQUENCE [LARGE SCALE GENOMIC DNA]</scope>
    <source>
        <strain evidence="4">FAR1</strain>
    </source>
</reference>
<organism evidence="3 4">
    <name type="scientific">Anopheles farauti</name>
    <dbReference type="NCBI Taxonomy" id="69004"/>
    <lineage>
        <taxon>Eukaryota</taxon>
        <taxon>Metazoa</taxon>
        <taxon>Ecdysozoa</taxon>
        <taxon>Arthropoda</taxon>
        <taxon>Hexapoda</taxon>
        <taxon>Insecta</taxon>
        <taxon>Pterygota</taxon>
        <taxon>Neoptera</taxon>
        <taxon>Endopterygota</taxon>
        <taxon>Diptera</taxon>
        <taxon>Nematocera</taxon>
        <taxon>Culicoidea</taxon>
        <taxon>Culicidae</taxon>
        <taxon>Anophelinae</taxon>
        <taxon>Anopheles</taxon>
    </lineage>
</organism>
<dbReference type="AlphaFoldDB" id="A0A182R0H5"/>
<accession>A0A182R0H5</accession>
<evidence type="ECO:0000256" key="2">
    <source>
        <dbReference type="SAM" id="MobiDB-lite"/>
    </source>
</evidence>